<accession>A0A9X0A5D5</accession>
<dbReference type="Gene3D" id="2.10.60.10">
    <property type="entry name" value="CD59"/>
    <property type="match status" value="1"/>
</dbReference>
<comment type="caution">
    <text evidence="4">The sequence shown here is derived from an EMBL/GenBank/DDBJ whole genome shotgun (WGS) entry which is preliminary data.</text>
</comment>
<dbReference type="EMBL" id="MU825397">
    <property type="protein sequence ID" value="KAJ7393771.1"/>
    <property type="molecule type" value="Genomic_DNA"/>
</dbReference>
<dbReference type="Proteomes" id="UP001163046">
    <property type="component" value="Unassembled WGS sequence"/>
</dbReference>
<name>A0A9X0A5D5_9CNID</name>
<keyword evidence="5" id="KW-1185">Reference proteome</keyword>
<dbReference type="CDD" id="cd00117">
    <property type="entry name" value="TFP"/>
    <property type="match status" value="1"/>
</dbReference>
<dbReference type="AlphaFoldDB" id="A0A9X0A5D5"/>
<feature type="signal peptide" evidence="3">
    <location>
        <begin position="1"/>
        <end position="20"/>
    </location>
</feature>
<keyword evidence="2" id="KW-1015">Disulfide bond</keyword>
<dbReference type="InterPro" id="IPR045860">
    <property type="entry name" value="Snake_toxin-like_sf"/>
</dbReference>
<feature type="chain" id="PRO_5040805504" evidence="3">
    <location>
        <begin position="21"/>
        <end position="142"/>
    </location>
</feature>
<evidence type="ECO:0000256" key="2">
    <source>
        <dbReference type="ARBA" id="ARBA00023157"/>
    </source>
</evidence>
<proteinExistence type="predicted"/>
<organism evidence="4 5">
    <name type="scientific">Desmophyllum pertusum</name>
    <dbReference type="NCBI Taxonomy" id="174260"/>
    <lineage>
        <taxon>Eukaryota</taxon>
        <taxon>Metazoa</taxon>
        <taxon>Cnidaria</taxon>
        <taxon>Anthozoa</taxon>
        <taxon>Hexacorallia</taxon>
        <taxon>Scleractinia</taxon>
        <taxon>Caryophylliina</taxon>
        <taxon>Caryophylliidae</taxon>
        <taxon>Desmophyllum</taxon>
    </lineage>
</organism>
<evidence type="ECO:0000256" key="1">
    <source>
        <dbReference type="ARBA" id="ARBA00022729"/>
    </source>
</evidence>
<dbReference type="SUPFAM" id="SSF57302">
    <property type="entry name" value="Snake toxin-like"/>
    <property type="match status" value="1"/>
</dbReference>
<keyword evidence="1 3" id="KW-0732">Signal</keyword>
<reference evidence="4" key="1">
    <citation type="submission" date="2023-01" db="EMBL/GenBank/DDBJ databases">
        <title>Genome assembly of the deep-sea coral Lophelia pertusa.</title>
        <authorList>
            <person name="Herrera S."/>
            <person name="Cordes E."/>
        </authorList>
    </citation>
    <scope>NUCLEOTIDE SEQUENCE</scope>
    <source>
        <strain evidence="4">USNM1676648</strain>
        <tissue evidence="4">Polyp</tissue>
    </source>
</reference>
<dbReference type="OrthoDB" id="10438628at2759"/>
<sequence>MEAMLLLRLAVISFLPQVLGLHCWGCYSDTSWADCENELTSRVCSETDDPDFVCQTYVTTITTHGKPANYYLKGCGDRKDCGGTNCGRGNENKTIWCEFNCCCQDNCNTGILGKGEVSVSSSQGTSVGMMIVPLLMSLYALQ</sequence>
<evidence type="ECO:0000313" key="4">
    <source>
        <dbReference type="EMBL" id="KAJ7393771.1"/>
    </source>
</evidence>
<evidence type="ECO:0000313" key="5">
    <source>
        <dbReference type="Proteomes" id="UP001163046"/>
    </source>
</evidence>
<evidence type="ECO:0000256" key="3">
    <source>
        <dbReference type="SAM" id="SignalP"/>
    </source>
</evidence>
<protein>
    <submittedName>
        <fullName evidence="4">Uncharacterized protein</fullName>
    </submittedName>
</protein>
<dbReference type="PANTHER" id="PTHR10036">
    <property type="entry name" value="CD59 GLYCOPROTEIN"/>
    <property type="match status" value="1"/>
</dbReference>
<gene>
    <name evidence="4" type="ORF">OS493_003430</name>
</gene>